<gene>
    <name evidence="2" type="ORF">EVEC_LOCUS1586</name>
</gene>
<dbReference type="InterPro" id="IPR011009">
    <property type="entry name" value="Kinase-like_dom_sf"/>
</dbReference>
<evidence type="ECO:0000313" key="2">
    <source>
        <dbReference type="EMBL" id="VDD86443.1"/>
    </source>
</evidence>
<evidence type="ECO:0000259" key="1">
    <source>
        <dbReference type="SMART" id="SM00587"/>
    </source>
</evidence>
<sequence length="411" mass="46438">MDEGGFSNVLEKSGPTYKWIIESLRKTKKGFDQRLAVTAVSKVTCEHIFKEVGYTSKILRITVYFDNDEKPEVVILKVPDHKGSERINSTIKSDEAEKNKFSSLVYNLIERETNFFMAFGNREGLKIPAIYGVKPLSSDHKSGGAILMEDLSEKAVVQDFEKPFSEKQVLSLVNQLITITALSLQCSSELKQFQDTDDVISLYTSLANKSITKLKEDYGEVFIKEAEIAKNLFSMPSFMEYIAEDLNTKLGVPPVLNHGDVHGRNIMWKKNDRGGPSDELYALIDWQRTHLGNTGADLAAAFLFCTTGEVRRKLEKSVFDYYVSTLEKLLSGSGIKVPFTADKIKFSYQRSFIRYVFVLPTVKSFLSESNLDKEARIAAEEELRFRIAAGIEDAFEILSQNFPPFKELITS</sequence>
<protein>
    <submittedName>
        <fullName evidence="4">CHK domain-containing protein</fullName>
    </submittedName>
</protein>
<keyword evidence="3" id="KW-1185">Reference proteome</keyword>
<dbReference type="EMBL" id="UXUI01007234">
    <property type="protein sequence ID" value="VDD86443.1"/>
    <property type="molecule type" value="Genomic_DNA"/>
</dbReference>
<dbReference type="Pfam" id="PF07914">
    <property type="entry name" value="DUF1679"/>
    <property type="match status" value="1"/>
</dbReference>
<dbReference type="SMART" id="SM00587">
    <property type="entry name" value="CHK"/>
    <property type="match status" value="1"/>
</dbReference>
<evidence type="ECO:0000313" key="3">
    <source>
        <dbReference type="Proteomes" id="UP000274131"/>
    </source>
</evidence>
<dbReference type="Proteomes" id="UP000274131">
    <property type="component" value="Unassembled WGS sequence"/>
</dbReference>
<name>A0A0N4UWK4_ENTVE</name>
<dbReference type="PANTHER" id="PTHR23020">
    <property type="entry name" value="UNCHARACTERIZED NUCLEAR HORMONE RECEPTOR-RELATED"/>
    <property type="match status" value="1"/>
</dbReference>
<dbReference type="OrthoDB" id="5915577at2759"/>
<proteinExistence type="predicted"/>
<organism evidence="4">
    <name type="scientific">Enterobius vermicularis</name>
    <name type="common">Human pinworm</name>
    <dbReference type="NCBI Taxonomy" id="51028"/>
    <lineage>
        <taxon>Eukaryota</taxon>
        <taxon>Metazoa</taxon>
        <taxon>Ecdysozoa</taxon>
        <taxon>Nematoda</taxon>
        <taxon>Chromadorea</taxon>
        <taxon>Rhabditida</taxon>
        <taxon>Spirurina</taxon>
        <taxon>Oxyuridomorpha</taxon>
        <taxon>Oxyuroidea</taxon>
        <taxon>Oxyuridae</taxon>
        <taxon>Enterobius</taxon>
    </lineage>
</organism>
<dbReference type="Gene3D" id="3.90.1200.10">
    <property type="match status" value="1"/>
</dbReference>
<dbReference type="InterPro" id="IPR012877">
    <property type="entry name" value="Dhs-27"/>
</dbReference>
<accession>A0A0N4UWK4</accession>
<dbReference type="SUPFAM" id="SSF56112">
    <property type="entry name" value="Protein kinase-like (PK-like)"/>
    <property type="match status" value="1"/>
</dbReference>
<evidence type="ECO:0000313" key="4">
    <source>
        <dbReference type="WBParaSite" id="EVEC_0000187801-mRNA-1"/>
    </source>
</evidence>
<feature type="domain" description="CHK kinase-like" evidence="1">
    <location>
        <begin position="146"/>
        <end position="332"/>
    </location>
</feature>
<dbReference type="InterPro" id="IPR015897">
    <property type="entry name" value="CHK_kinase-like"/>
</dbReference>
<reference evidence="4" key="1">
    <citation type="submission" date="2016-04" db="UniProtKB">
        <authorList>
            <consortium name="WormBaseParasite"/>
        </authorList>
    </citation>
    <scope>IDENTIFICATION</scope>
</reference>
<dbReference type="AlphaFoldDB" id="A0A0N4UWK4"/>
<reference evidence="2 3" key="2">
    <citation type="submission" date="2018-10" db="EMBL/GenBank/DDBJ databases">
        <authorList>
            <consortium name="Pathogen Informatics"/>
        </authorList>
    </citation>
    <scope>NUCLEOTIDE SEQUENCE [LARGE SCALE GENOMIC DNA]</scope>
</reference>
<dbReference type="PANTHER" id="PTHR23020:SF41">
    <property type="entry name" value="AMINOGLYCOSIDE PHOSPHOTRANSFERASE DOMAIN-CONTAINING PROTEIN"/>
    <property type="match status" value="1"/>
</dbReference>
<dbReference type="InterPro" id="IPR052961">
    <property type="entry name" value="Oxido-Kinase-like_Enzymes"/>
</dbReference>
<dbReference type="WBParaSite" id="EVEC_0000187801-mRNA-1">
    <property type="protein sequence ID" value="EVEC_0000187801-mRNA-1"/>
    <property type="gene ID" value="EVEC_0000187801"/>
</dbReference>